<protein>
    <submittedName>
        <fullName evidence="1">Uncharacterized protein</fullName>
    </submittedName>
</protein>
<dbReference type="AlphaFoldDB" id="A0A7U3SQ38"/>
<name>A0A7U3SQ38_9SPHI</name>
<proteinExistence type="predicted"/>
<dbReference type="EMBL" id="CP064939">
    <property type="protein sequence ID" value="QPH38539.1"/>
    <property type="molecule type" value="Genomic_DNA"/>
</dbReference>
<dbReference type="KEGG" id="pex:IZT61_15805"/>
<dbReference type="Proteomes" id="UP000594759">
    <property type="component" value="Chromosome"/>
</dbReference>
<organism evidence="1 2">
    <name type="scientific">Pedobacter endophyticus</name>
    <dbReference type="NCBI Taxonomy" id="2789740"/>
    <lineage>
        <taxon>Bacteria</taxon>
        <taxon>Pseudomonadati</taxon>
        <taxon>Bacteroidota</taxon>
        <taxon>Sphingobacteriia</taxon>
        <taxon>Sphingobacteriales</taxon>
        <taxon>Sphingobacteriaceae</taxon>
        <taxon>Pedobacter</taxon>
    </lineage>
</organism>
<evidence type="ECO:0000313" key="1">
    <source>
        <dbReference type="EMBL" id="QPH38539.1"/>
    </source>
</evidence>
<sequence length="123" mass="14147">MKNNGYEYLLNSIYYRGGITNQGMNDLLYQEMQNEYGNLNHQQAGANLNGGYAFKKSFLVVRNYVQQAIKHGMKNLRLKMEVADITKLTYIVAMLNREFFDKKSLDSIIASANAVFSQYNLKN</sequence>
<evidence type="ECO:0000313" key="2">
    <source>
        <dbReference type="Proteomes" id="UP000594759"/>
    </source>
</evidence>
<gene>
    <name evidence="1" type="ORF">IZT61_15805</name>
</gene>
<reference evidence="1 2" key="1">
    <citation type="submission" date="2020-11" db="EMBL/GenBank/DDBJ databases">
        <title>Pedobacter endophytica, an endophytic bacteria isolated form Carex pumila.</title>
        <authorList>
            <person name="Peng Y."/>
            <person name="Jiang L."/>
            <person name="Lee J."/>
        </authorList>
    </citation>
    <scope>NUCLEOTIDE SEQUENCE [LARGE SCALE GENOMIC DNA]</scope>
    <source>
        <strain evidence="1 2">JBR3-12</strain>
    </source>
</reference>
<keyword evidence="2" id="KW-1185">Reference proteome</keyword>
<dbReference type="RefSeq" id="WP_196098016.1">
    <property type="nucleotide sequence ID" value="NZ_CP064939.1"/>
</dbReference>
<accession>A0A7U3SQ38</accession>